<evidence type="ECO:0000259" key="3">
    <source>
        <dbReference type="PROSITE" id="PS50112"/>
    </source>
</evidence>
<dbReference type="Proteomes" id="UP000440224">
    <property type="component" value="Unassembled WGS sequence"/>
</dbReference>
<proteinExistence type="predicted"/>
<dbReference type="Pfam" id="PF13426">
    <property type="entry name" value="PAS_9"/>
    <property type="match status" value="1"/>
</dbReference>
<keyword evidence="7" id="KW-1185">Reference proteome</keyword>
<dbReference type="SUPFAM" id="SSF52091">
    <property type="entry name" value="SpoIIaa-like"/>
    <property type="match status" value="1"/>
</dbReference>
<accession>A0A6N7Q4A4</accession>
<evidence type="ECO:0000313" key="6">
    <source>
        <dbReference type="EMBL" id="MRG98066.1"/>
    </source>
</evidence>
<dbReference type="CDD" id="cd00130">
    <property type="entry name" value="PAS"/>
    <property type="match status" value="1"/>
</dbReference>
<evidence type="ECO:0000259" key="4">
    <source>
        <dbReference type="PROSITE" id="PS50113"/>
    </source>
</evidence>
<evidence type="ECO:0000256" key="2">
    <source>
        <dbReference type="SAM" id="Coils"/>
    </source>
</evidence>
<protein>
    <submittedName>
        <fullName evidence="6">PAS domain S-box protein</fullName>
    </submittedName>
</protein>
<dbReference type="PROSITE" id="PS50113">
    <property type="entry name" value="PAC"/>
    <property type="match status" value="1"/>
</dbReference>
<dbReference type="InterPro" id="IPR000700">
    <property type="entry name" value="PAS-assoc_C"/>
</dbReference>
<dbReference type="EMBL" id="WJIE01000024">
    <property type="protein sequence ID" value="MRG98066.1"/>
    <property type="molecule type" value="Genomic_DNA"/>
</dbReference>
<evidence type="ECO:0000259" key="5">
    <source>
        <dbReference type="PROSITE" id="PS50801"/>
    </source>
</evidence>
<dbReference type="Pfam" id="PF01740">
    <property type="entry name" value="STAS"/>
    <property type="match status" value="1"/>
</dbReference>
<evidence type="ECO:0000313" key="7">
    <source>
        <dbReference type="Proteomes" id="UP000440224"/>
    </source>
</evidence>
<name>A0A6N7Q4A4_9BACT</name>
<dbReference type="AlphaFoldDB" id="A0A6N7Q4A4"/>
<dbReference type="SMART" id="SM00091">
    <property type="entry name" value="PAS"/>
    <property type="match status" value="1"/>
</dbReference>
<sequence length="342" mass="37697">MTNEGFPEARVGCNLTKRLDHSDMSDDTSQLFTYADLRSRNAELAAENQALRAQVEEARRLSEDHALADRERYLNEERFQQTFDCAPIGMTIVSLEGRFVRVNRALAELLGYTPEEFVRLRFQDITHADDLEIDVELVGKTVRGEIPRYQLKKRYIHRDGSIVHALLHVALVRDESGEPVHFISQILDMTEQKRAYEALRASEERLRQLSTPLVPIRDDIVAMPLVGAIDPDRADRALEVLLAGISGGGVRVAILDVTGVVALDEQVAGALVRIAHAARLLGAQMVLSGIRAEVARTLVEVGADFSGIVTCANLQASITYALKISRGRAPQGAEAPRNGAGR</sequence>
<dbReference type="CDD" id="cd07041">
    <property type="entry name" value="STAS_RsbR_RsbS_like"/>
    <property type="match status" value="1"/>
</dbReference>
<feature type="domain" description="PAC" evidence="4">
    <location>
        <begin position="149"/>
        <end position="201"/>
    </location>
</feature>
<dbReference type="PROSITE" id="PS50112">
    <property type="entry name" value="PAS"/>
    <property type="match status" value="1"/>
</dbReference>
<evidence type="ECO:0000256" key="1">
    <source>
        <dbReference type="ARBA" id="ARBA00022553"/>
    </source>
</evidence>
<dbReference type="PROSITE" id="PS50801">
    <property type="entry name" value="STAS"/>
    <property type="match status" value="1"/>
</dbReference>
<organism evidence="6 7">
    <name type="scientific">Polyangium spumosum</name>
    <dbReference type="NCBI Taxonomy" id="889282"/>
    <lineage>
        <taxon>Bacteria</taxon>
        <taxon>Pseudomonadati</taxon>
        <taxon>Myxococcota</taxon>
        <taxon>Polyangia</taxon>
        <taxon>Polyangiales</taxon>
        <taxon>Polyangiaceae</taxon>
        <taxon>Polyangium</taxon>
    </lineage>
</organism>
<dbReference type="SMART" id="SM00086">
    <property type="entry name" value="PAC"/>
    <property type="match status" value="1"/>
</dbReference>
<reference evidence="6 7" key="1">
    <citation type="submission" date="2019-10" db="EMBL/GenBank/DDBJ databases">
        <title>A soil myxobacterium in the family Polyangiaceae.</title>
        <authorList>
            <person name="Li Y."/>
            <person name="Wang J."/>
        </authorList>
    </citation>
    <scope>NUCLEOTIDE SEQUENCE [LARGE SCALE GENOMIC DNA]</scope>
    <source>
        <strain evidence="6 7">DSM 14734</strain>
    </source>
</reference>
<dbReference type="InterPro" id="IPR000014">
    <property type="entry name" value="PAS"/>
</dbReference>
<dbReference type="InterPro" id="IPR001610">
    <property type="entry name" value="PAC"/>
</dbReference>
<dbReference type="PANTHER" id="PTHR33745">
    <property type="entry name" value="RSBT ANTAGONIST PROTEIN RSBS-RELATED"/>
    <property type="match status" value="1"/>
</dbReference>
<keyword evidence="1" id="KW-0597">Phosphoprotein</keyword>
<dbReference type="Gene3D" id="3.30.750.24">
    <property type="entry name" value="STAS domain"/>
    <property type="match status" value="1"/>
</dbReference>
<feature type="coiled-coil region" evidence="2">
    <location>
        <begin position="34"/>
        <end position="64"/>
    </location>
</feature>
<feature type="domain" description="PAS" evidence="3">
    <location>
        <begin position="75"/>
        <end position="145"/>
    </location>
</feature>
<dbReference type="SUPFAM" id="SSF55785">
    <property type="entry name" value="PYP-like sensor domain (PAS domain)"/>
    <property type="match status" value="1"/>
</dbReference>
<dbReference type="NCBIfam" id="TIGR00229">
    <property type="entry name" value="sensory_box"/>
    <property type="match status" value="1"/>
</dbReference>
<dbReference type="OrthoDB" id="5410300at2"/>
<gene>
    <name evidence="6" type="ORF">GF068_40080</name>
</gene>
<dbReference type="PANTHER" id="PTHR33745:SF3">
    <property type="entry name" value="RSBT CO-ANTAGONIST PROTEIN RSBRC"/>
    <property type="match status" value="1"/>
</dbReference>
<feature type="domain" description="STAS" evidence="5">
    <location>
        <begin position="210"/>
        <end position="325"/>
    </location>
</feature>
<dbReference type="Gene3D" id="3.30.450.20">
    <property type="entry name" value="PAS domain"/>
    <property type="match status" value="1"/>
</dbReference>
<dbReference type="InterPro" id="IPR036513">
    <property type="entry name" value="STAS_dom_sf"/>
</dbReference>
<dbReference type="InterPro" id="IPR002645">
    <property type="entry name" value="STAS_dom"/>
</dbReference>
<dbReference type="InterPro" id="IPR035965">
    <property type="entry name" value="PAS-like_dom_sf"/>
</dbReference>
<dbReference type="InterPro" id="IPR051932">
    <property type="entry name" value="Bact_StressResp_Reg"/>
</dbReference>
<comment type="caution">
    <text evidence="6">The sequence shown here is derived from an EMBL/GenBank/DDBJ whole genome shotgun (WGS) entry which is preliminary data.</text>
</comment>
<keyword evidence="2" id="KW-0175">Coiled coil</keyword>